<feature type="region of interest" description="Disordered" evidence="1">
    <location>
        <begin position="742"/>
        <end position="836"/>
    </location>
</feature>
<name>A0A9Q0AQH5_9PEZI</name>
<feature type="compositionally biased region" description="Polar residues" evidence="1">
    <location>
        <begin position="742"/>
        <end position="799"/>
    </location>
</feature>
<dbReference type="EMBL" id="JAFIMR010000011">
    <property type="protein sequence ID" value="KAI1872539.1"/>
    <property type="molecule type" value="Genomic_DNA"/>
</dbReference>
<evidence type="ECO:0000256" key="1">
    <source>
        <dbReference type="SAM" id="MobiDB-lite"/>
    </source>
</evidence>
<proteinExistence type="predicted"/>
<protein>
    <submittedName>
        <fullName evidence="2">Uncharacterized protein</fullName>
    </submittedName>
</protein>
<dbReference type="AlphaFoldDB" id="A0A9Q0AQH5"/>
<gene>
    <name evidence="2" type="ORF">JX265_005419</name>
</gene>
<feature type="region of interest" description="Disordered" evidence="1">
    <location>
        <begin position="121"/>
        <end position="175"/>
    </location>
</feature>
<keyword evidence="3" id="KW-1185">Reference proteome</keyword>
<accession>A0A9Q0AQH5</accession>
<feature type="compositionally biased region" description="Acidic residues" evidence="1">
    <location>
        <begin position="129"/>
        <end position="144"/>
    </location>
</feature>
<evidence type="ECO:0000313" key="3">
    <source>
        <dbReference type="Proteomes" id="UP000829685"/>
    </source>
</evidence>
<dbReference type="Proteomes" id="UP000829685">
    <property type="component" value="Unassembled WGS sequence"/>
</dbReference>
<dbReference type="SUPFAM" id="SSF54909">
    <property type="entry name" value="Dimeric alpha+beta barrel"/>
    <property type="match status" value="1"/>
</dbReference>
<feature type="compositionally biased region" description="Polar residues" evidence="1">
    <location>
        <begin position="809"/>
        <end position="836"/>
    </location>
</feature>
<comment type="caution">
    <text evidence="2">The sequence shown here is derived from an EMBL/GenBank/DDBJ whole genome shotgun (WGS) entry which is preliminary data.</text>
</comment>
<reference evidence="2" key="1">
    <citation type="submission" date="2021-03" db="EMBL/GenBank/DDBJ databases">
        <title>Revisited historic fungal species revealed as producer of novel bioactive compounds through whole genome sequencing and comparative genomics.</title>
        <authorList>
            <person name="Vignolle G.A."/>
            <person name="Hochenegger N."/>
            <person name="Mach R.L."/>
            <person name="Mach-Aigner A.R."/>
            <person name="Javad Rahimi M."/>
            <person name="Salim K.A."/>
            <person name="Chan C.M."/>
            <person name="Lim L.B.L."/>
            <person name="Cai F."/>
            <person name="Druzhinina I.S."/>
            <person name="U'Ren J.M."/>
            <person name="Derntl C."/>
        </authorList>
    </citation>
    <scope>NUCLEOTIDE SEQUENCE</scope>
    <source>
        <strain evidence="2">TUCIM 5799</strain>
    </source>
</reference>
<evidence type="ECO:0000313" key="2">
    <source>
        <dbReference type="EMBL" id="KAI1872539.1"/>
    </source>
</evidence>
<sequence length="1123" mass="126140">MTSTPDSVKEELSAVLNKLGHPVCPDCTELALPDCCHNEPGSLRKELQGIFGKWNSVITEDGVREPTPVFYCLEEWRTMEDLSSVQLQQNDLIKFETAYEAAAVAGFDVYLAHVHMEQKGFSWDHDPQDSADDLEEEGEEDPETSQEGSERGANPDFAKNEPLDESGARNVVVPPEEEVERQWSVEVLYQKDQKLIARLPLNTGELSQGPGFFDGEEPDDEEYEDDGNDWRLGASYTREFYALALAIVPRASIGNLLSGVFERDQPENAGSVLEYFATKCIEPEKDEQSFKVLRGVCSNWPAPLPDDERPWVAIRKMQLVETLAIRYYTIALLYEDQDLFDSVCESLEPLYTMAFYDWLGKTLKGTTLNLTALRQPITRNIAAIPRFGDRYVAVVTLDALHADAPTEMLATSIEALNASVKACEQQIMFEQDGETLLIAARFFQNLAWIESHVIPLIEKRPYDIAFAIGFSWQLYQFAEQGIFPKEEALSLVKTAVNSAIEHMQASLLLSMESWQDEMQRREQIARLSGEVADNNTLPPPPPMTSDTLINFVQILVDLKMTTELSAMIVKMTEQVSQLSEQELSRLYIPFLGKLMVKLSIHSDNFSSEATYQSLYLEMITAFWQKHITTEPQFNWSLQSQVLGCGCAACNHLNHFLQNPYLRTTRLESRRYDIHLARTFHSLAKQSWDARGSGVQAVFQAADQHHLATLLGIHYQTLVGLPPPGAPVSRTLKTTDANIRETLQSSTPQGQSIGQSQMPLVSIPSSYPQTGARNEISNSPGLSCSDNQPSQSTDSDQLEATSRKSKTHSDPTPASQSQGSQRYHASPETYQSGGSVISTATCTKRKFDTHTESHFTMDQPNQDMDIEPPMAGNISGPGCLYVESKISRSDILDEATYTKWYEEDHIPEILETSGIKSARRFRDIDPNADTPFLAIYPLEDVAFLTSDKFRQISVKSDLLPDTGLVYSLADFGVRYDNLIQVYDPTKKGKGHTKSIISAQIELKEDADAADFDRWYREEHLDLLSKAKGYLRSTRFKNVYARTNAQSRALKGLSTTDELAAAPLPPVWLTIHEFEVESPDLAEMKALTASPWTERIYAERKLGIFKVYKLVAEFGQKDWFHGVDV</sequence>
<dbReference type="InterPro" id="IPR011008">
    <property type="entry name" value="Dimeric_a/b-barrel"/>
</dbReference>
<organism evidence="2 3">
    <name type="scientific">Neoarthrinium moseri</name>
    <dbReference type="NCBI Taxonomy" id="1658444"/>
    <lineage>
        <taxon>Eukaryota</taxon>
        <taxon>Fungi</taxon>
        <taxon>Dikarya</taxon>
        <taxon>Ascomycota</taxon>
        <taxon>Pezizomycotina</taxon>
        <taxon>Sordariomycetes</taxon>
        <taxon>Xylariomycetidae</taxon>
        <taxon>Amphisphaeriales</taxon>
        <taxon>Apiosporaceae</taxon>
        <taxon>Neoarthrinium</taxon>
    </lineage>
</organism>